<reference evidence="1 2" key="1">
    <citation type="journal article" date="2022" name="Genome Biol. Evol.">
        <title>The Spruce Budworm Genome: Reconstructing the Evolutionary History of Antifreeze Proteins.</title>
        <authorList>
            <person name="Beliveau C."/>
            <person name="Gagne P."/>
            <person name="Picq S."/>
            <person name="Vernygora O."/>
            <person name="Keeling C.I."/>
            <person name="Pinkney K."/>
            <person name="Doucet D."/>
            <person name="Wen F."/>
            <person name="Johnston J.S."/>
            <person name="Maaroufi H."/>
            <person name="Boyle B."/>
            <person name="Laroche J."/>
            <person name="Dewar K."/>
            <person name="Juretic N."/>
            <person name="Blackburn G."/>
            <person name="Nisole A."/>
            <person name="Brunet B."/>
            <person name="Brandao M."/>
            <person name="Lumley L."/>
            <person name="Duan J."/>
            <person name="Quan G."/>
            <person name="Lucarotti C.J."/>
            <person name="Roe A.D."/>
            <person name="Sperling F.A.H."/>
            <person name="Levesque R.C."/>
            <person name="Cusson M."/>
        </authorList>
    </citation>
    <scope>NUCLEOTIDE SEQUENCE [LARGE SCALE GENOMIC DNA]</scope>
    <source>
        <strain evidence="1">Glfc:IPQL:Cfum</strain>
    </source>
</reference>
<proteinExistence type="predicted"/>
<accession>A0ACC0JKQ4</accession>
<dbReference type="EMBL" id="CM046104">
    <property type="protein sequence ID" value="KAI8424606.1"/>
    <property type="molecule type" value="Genomic_DNA"/>
</dbReference>
<keyword evidence="2" id="KW-1185">Reference proteome</keyword>
<gene>
    <name evidence="1" type="ORF">MSG28_003040</name>
</gene>
<name>A0ACC0JKQ4_CHOFU</name>
<protein>
    <submittedName>
        <fullName evidence="1">Uncharacterized protein</fullName>
    </submittedName>
</protein>
<organism evidence="1 2">
    <name type="scientific">Choristoneura fumiferana</name>
    <name type="common">Spruce budworm moth</name>
    <name type="synonym">Archips fumiferana</name>
    <dbReference type="NCBI Taxonomy" id="7141"/>
    <lineage>
        <taxon>Eukaryota</taxon>
        <taxon>Metazoa</taxon>
        <taxon>Ecdysozoa</taxon>
        <taxon>Arthropoda</taxon>
        <taxon>Hexapoda</taxon>
        <taxon>Insecta</taxon>
        <taxon>Pterygota</taxon>
        <taxon>Neoptera</taxon>
        <taxon>Endopterygota</taxon>
        <taxon>Lepidoptera</taxon>
        <taxon>Glossata</taxon>
        <taxon>Ditrysia</taxon>
        <taxon>Tortricoidea</taxon>
        <taxon>Tortricidae</taxon>
        <taxon>Tortricinae</taxon>
        <taxon>Choristoneura</taxon>
    </lineage>
</organism>
<evidence type="ECO:0000313" key="1">
    <source>
        <dbReference type="EMBL" id="KAI8424606.1"/>
    </source>
</evidence>
<evidence type="ECO:0000313" key="2">
    <source>
        <dbReference type="Proteomes" id="UP001064048"/>
    </source>
</evidence>
<sequence length="403" mass="46304">MACHLLQTLVLGLLTNNVLSYISNYNDTNYRLNSLFKPFCYYITITPHFQSTHGENAQTFDGKVSVIISPNVNTNQIQIHSKNLTFTANNITVSDSQTVNPVTTLEFNAKYDFVYINVQNEMQAGVEYTLEILYTGVIRKDRTGFYMDQYYTNVNEKLIWKRLGATHLEPISARTVFPCFDEPAYKAVFTLIIDRPDGFKPSVANMKLFMAVPLSNGYTREIFYPTPKMSTYSVAFLISDFETTRSNSGNFGIYTRPDAKNQTEYALNFGVKAVNILSDYLGIDYYSTNSHLKLDHVALPNHNAGAMENWGLATYGEHNLLYDPEQSIPSSKLLVSQFLAHETAHMWFGNLVTCHWWSDVWLNEGHIAREHRWTMWLKVLEWRPRSSKRNIGRPPMRWTDDVG</sequence>
<comment type="caution">
    <text evidence="1">The sequence shown here is derived from an EMBL/GenBank/DDBJ whole genome shotgun (WGS) entry which is preliminary data.</text>
</comment>
<dbReference type="Proteomes" id="UP001064048">
    <property type="component" value="Chromosome 4"/>
</dbReference>